<protein>
    <submittedName>
        <fullName evidence="10">Related to NADH-ubiquinone oxidoreductase</fullName>
    </submittedName>
</protein>
<keyword evidence="8" id="KW-0472">Membrane</keyword>
<keyword evidence="5" id="KW-0999">Mitochondrion inner membrane</keyword>
<evidence type="ECO:0000256" key="5">
    <source>
        <dbReference type="ARBA" id="ARBA00022792"/>
    </source>
</evidence>
<evidence type="ECO:0000256" key="9">
    <source>
        <dbReference type="SAM" id="MobiDB-lite"/>
    </source>
</evidence>
<comment type="caution">
    <text evidence="10">The sequence shown here is derived from an EMBL/GenBank/DDBJ whole genome shotgun (WGS) entry which is preliminary data.</text>
</comment>
<dbReference type="AlphaFoldDB" id="A0AAE8N3L8"/>
<dbReference type="Pfam" id="PF04716">
    <property type="entry name" value="ETC_C1_NDUFA5"/>
    <property type="match status" value="1"/>
</dbReference>
<dbReference type="Proteomes" id="UP001187682">
    <property type="component" value="Unassembled WGS sequence"/>
</dbReference>
<dbReference type="GO" id="GO:0022904">
    <property type="term" value="P:respiratory electron transport chain"/>
    <property type="evidence" value="ECO:0007669"/>
    <property type="project" value="InterPro"/>
</dbReference>
<dbReference type="PANTHER" id="PTHR12653:SF0">
    <property type="entry name" value="NADH DEHYDROGENASE [UBIQUINONE] 1 ALPHA SUBCOMPLEX SUBUNIT 5"/>
    <property type="match status" value="1"/>
</dbReference>
<evidence type="ECO:0000256" key="1">
    <source>
        <dbReference type="ARBA" id="ARBA00004443"/>
    </source>
</evidence>
<evidence type="ECO:0000256" key="2">
    <source>
        <dbReference type="ARBA" id="ARBA00010261"/>
    </source>
</evidence>
<keyword evidence="3" id="KW-0813">Transport</keyword>
<keyword evidence="11" id="KW-1185">Reference proteome</keyword>
<dbReference type="EMBL" id="ONZQ02000014">
    <property type="protein sequence ID" value="SPO05801.1"/>
    <property type="molecule type" value="Genomic_DNA"/>
</dbReference>
<feature type="compositionally biased region" description="Basic and acidic residues" evidence="9">
    <location>
        <begin position="144"/>
        <end position="153"/>
    </location>
</feature>
<feature type="region of interest" description="Disordered" evidence="9">
    <location>
        <begin position="129"/>
        <end position="153"/>
    </location>
</feature>
<keyword evidence="4" id="KW-0679">Respiratory chain</keyword>
<name>A0AAE8N3L8_9PEZI</name>
<keyword evidence="7" id="KW-0496">Mitochondrion</keyword>
<sequence length="237" mass="26309">MRSSLRLLARYLEPGTTTGLTGLLTHATPRSTLLSLYRSTLEKLEKLPATSLYRQSVEALTKHRLSAVEGIVPAGYQEWESKARKVLAENPGKFTLVGGDDVSAPGMRTLHIDGKTYVTPERRHKSDIRTEEWDGETDEGAVPEGHRSAQEKEEMVRQAKANALKDTSSVALEDEPLLTAEQIGELEGVIGAGLIEEVIQVAQGELKLVDTMQRDQVWEPLEEKPVEGQWSYFDRGN</sequence>
<evidence type="ECO:0000313" key="10">
    <source>
        <dbReference type="EMBL" id="SPO05801.1"/>
    </source>
</evidence>
<comment type="similarity">
    <text evidence="2">Belongs to the complex I NDUFA5 subunit family.</text>
</comment>
<evidence type="ECO:0000256" key="7">
    <source>
        <dbReference type="ARBA" id="ARBA00023128"/>
    </source>
</evidence>
<organism evidence="10 11">
    <name type="scientific">Cephalotrichum gorgonifer</name>
    <dbReference type="NCBI Taxonomy" id="2041049"/>
    <lineage>
        <taxon>Eukaryota</taxon>
        <taxon>Fungi</taxon>
        <taxon>Dikarya</taxon>
        <taxon>Ascomycota</taxon>
        <taxon>Pezizomycotina</taxon>
        <taxon>Sordariomycetes</taxon>
        <taxon>Hypocreomycetidae</taxon>
        <taxon>Microascales</taxon>
        <taxon>Microascaceae</taxon>
        <taxon>Cephalotrichum</taxon>
    </lineage>
</organism>
<dbReference type="GO" id="GO:0005743">
    <property type="term" value="C:mitochondrial inner membrane"/>
    <property type="evidence" value="ECO:0007669"/>
    <property type="project" value="UniProtKB-SubCell"/>
</dbReference>
<evidence type="ECO:0000256" key="3">
    <source>
        <dbReference type="ARBA" id="ARBA00022448"/>
    </source>
</evidence>
<gene>
    <name evidence="10" type="ORF">DNG_08488</name>
</gene>
<keyword evidence="6" id="KW-0249">Electron transport</keyword>
<reference evidence="10" key="1">
    <citation type="submission" date="2018-03" db="EMBL/GenBank/DDBJ databases">
        <authorList>
            <person name="Guldener U."/>
        </authorList>
    </citation>
    <scope>NUCLEOTIDE SEQUENCE</scope>
</reference>
<dbReference type="InterPro" id="IPR006806">
    <property type="entry name" value="NDUFA5"/>
</dbReference>
<accession>A0AAE8N3L8</accession>
<proteinExistence type="inferred from homology"/>
<evidence type="ECO:0000313" key="11">
    <source>
        <dbReference type="Proteomes" id="UP001187682"/>
    </source>
</evidence>
<evidence type="ECO:0000256" key="6">
    <source>
        <dbReference type="ARBA" id="ARBA00022982"/>
    </source>
</evidence>
<dbReference type="PANTHER" id="PTHR12653">
    <property type="entry name" value="NADH-UBIQUINONE OXIDOREDUCTASE 13 KD-B SUBUNIT"/>
    <property type="match status" value="1"/>
</dbReference>
<comment type="subcellular location">
    <subcellularLocation>
        <location evidence="1">Mitochondrion inner membrane</location>
        <topology evidence="1">Peripheral membrane protein</topology>
        <orientation evidence="1">Matrix side</orientation>
    </subcellularLocation>
</comment>
<evidence type="ECO:0000256" key="4">
    <source>
        <dbReference type="ARBA" id="ARBA00022660"/>
    </source>
</evidence>
<evidence type="ECO:0000256" key="8">
    <source>
        <dbReference type="ARBA" id="ARBA00023136"/>
    </source>
</evidence>